<dbReference type="InterPro" id="IPR001279">
    <property type="entry name" value="Metallo-B-lactamas"/>
</dbReference>
<dbReference type="InterPro" id="IPR036866">
    <property type="entry name" value="RibonucZ/Hydroxyglut_hydro"/>
</dbReference>
<feature type="transmembrane region" description="Helical" evidence="7">
    <location>
        <begin position="483"/>
        <end position="503"/>
    </location>
</feature>
<dbReference type="PANTHER" id="PTHR30619">
    <property type="entry name" value="DNA INTERNALIZATION/COMPETENCE PROTEIN COMEC/REC2"/>
    <property type="match status" value="1"/>
</dbReference>
<evidence type="ECO:0000256" key="5">
    <source>
        <dbReference type="ARBA" id="ARBA00023136"/>
    </source>
</evidence>
<feature type="domain" description="Metallo-beta-lactamase" evidence="8">
    <location>
        <begin position="550"/>
        <end position="725"/>
    </location>
</feature>
<dbReference type="SUPFAM" id="SSF56281">
    <property type="entry name" value="Metallo-hydrolase/oxidoreductase"/>
    <property type="match status" value="1"/>
</dbReference>
<keyword evidence="2" id="KW-1003">Cell membrane</keyword>
<dbReference type="Gene3D" id="3.60.15.10">
    <property type="entry name" value="Ribonuclease Z/Hydroxyacylglutathione hydrolase-like"/>
    <property type="match status" value="1"/>
</dbReference>
<feature type="transmembrane region" description="Helical" evidence="7">
    <location>
        <begin position="509"/>
        <end position="527"/>
    </location>
</feature>
<protein>
    <submittedName>
        <fullName evidence="10">Membrane protein</fullName>
    </submittedName>
</protein>
<accession>A0A917W4Q9</accession>
<dbReference type="Pfam" id="PF03772">
    <property type="entry name" value="Competence"/>
    <property type="match status" value="1"/>
</dbReference>
<gene>
    <name evidence="10" type="ORF">GCM10011575_21250</name>
</gene>
<feature type="transmembrane region" description="Helical" evidence="7">
    <location>
        <begin position="352"/>
        <end position="373"/>
    </location>
</feature>
<keyword evidence="4 7" id="KW-1133">Transmembrane helix</keyword>
<dbReference type="Proteomes" id="UP000613840">
    <property type="component" value="Unassembled WGS sequence"/>
</dbReference>
<feature type="domain" description="ComEC/Rec2-related protein" evidence="9">
    <location>
        <begin position="239"/>
        <end position="500"/>
    </location>
</feature>
<keyword evidence="5 7" id="KW-0472">Membrane</keyword>
<dbReference type="Pfam" id="PF00753">
    <property type="entry name" value="Lactamase_B"/>
    <property type="match status" value="1"/>
</dbReference>
<dbReference type="RefSeq" id="WP_188895252.1">
    <property type="nucleotide sequence ID" value="NZ_BMMZ01000004.1"/>
</dbReference>
<proteinExistence type="predicted"/>
<name>A0A917W4Q9_9ACTN</name>
<evidence type="ECO:0000313" key="10">
    <source>
        <dbReference type="EMBL" id="GGL62457.1"/>
    </source>
</evidence>
<dbReference type="CDD" id="cd07731">
    <property type="entry name" value="ComA-like_MBL-fold"/>
    <property type="match status" value="1"/>
</dbReference>
<sequence length="796" mass="82784">MAGTRAAGGDQLEDSAEQDRSGREPTDLRLAPLALAGWAGAWLSTSGQHWWLPVGAAATLVVLLLAGLARSWWAVATAVMLAGTLIIGWAQVGMLQRSAVAHIAATDTIATTELALVDDPQLQPAEGIRPAYLTVRGQVLVISGRGRTWRERAPVLLTASGDQVPTWRVLTAGTRVRVTLRLEATGPGADFAAVARAGSAPVILGRPGVADREVERVRAGLRAAVSGGAPEARALVPSLVLGDTSAITDSIKDDFLTTGLTHLTAVSGANLALMLAFLVVLARWIGVRGWWLRVIGLAGVVMFVGLCRTEPSVLRAAAMGLVALVALGMSGRSAGMRSLFVAMAVLVVADPWLGRSLGFGLSVAASGGIVWWARRWAAVLHGWLPPVLAETVAVPLSAHLATLPIATAISGQVSMIGIVTNAVAEPFVGPATILGFSAAGLSMVSPFLAALAGRLACWSAQPLLWTAHFGADLPGASWSWPAGALPIVLLGAICLALALAMPYVLARPWLAGALAALMIIAIIRAPAQPGWPPKSWLLVVCDVGQGDGMAVSTGRGQAVVIDSGPDPKPMRTCLDQLGIRTVPLLIFTHYHEDHVGGLAGVLAGRRVERIWASPYESPPGGSQDVHAAAARLHIPIAVPPVGTTTTIGPAEIQVLGPVDRRPTPLVAEEGQSSMENNLSIATMITIDGERLLLTGDEEPEEQEQVLDSGADLHADVLKVPHHGSSRQDPDFIAATHATVAIASAGLHNDYGHPAPKTMQLLRSDGMTTLCTCWSGSVAVIKTSGGIGVVTQHQATQ</sequence>
<evidence type="ECO:0000256" key="3">
    <source>
        <dbReference type="ARBA" id="ARBA00022692"/>
    </source>
</evidence>
<evidence type="ECO:0000256" key="2">
    <source>
        <dbReference type="ARBA" id="ARBA00022475"/>
    </source>
</evidence>
<evidence type="ECO:0000256" key="6">
    <source>
        <dbReference type="SAM" id="MobiDB-lite"/>
    </source>
</evidence>
<dbReference type="InterPro" id="IPR052159">
    <property type="entry name" value="Competence_DNA_uptake"/>
</dbReference>
<comment type="subcellular location">
    <subcellularLocation>
        <location evidence="1">Cell membrane</location>
        <topology evidence="1">Multi-pass membrane protein</topology>
    </subcellularLocation>
</comment>
<dbReference type="InterPro" id="IPR004477">
    <property type="entry name" value="ComEC_N"/>
</dbReference>
<dbReference type="PANTHER" id="PTHR30619:SF1">
    <property type="entry name" value="RECOMBINATION PROTEIN 2"/>
    <property type="match status" value="1"/>
</dbReference>
<dbReference type="AlphaFoldDB" id="A0A917W4Q9"/>
<feature type="transmembrane region" description="Helical" evidence="7">
    <location>
        <begin position="72"/>
        <end position="90"/>
    </location>
</feature>
<reference evidence="10" key="1">
    <citation type="journal article" date="2014" name="Int. J. Syst. Evol. Microbiol.">
        <title>Complete genome sequence of Corynebacterium casei LMG S-19264T (=DSM 44701T), isolated from a smear-ripened cheese.</title>
        <authorList>
            <consortium name="US DOE Joint Genome Institute (JGI-PGF)"/>
            <person name="Walter F."/>
            <person name="Albersmeier A."/>
            <person name="Kalinowski J."/>
            <person name="Ruckert C."/>
        </authorList>
    </citation>
    <scope>NUCLEOTIDE SEQUENCE</scope>
    <source>
        <strain evidence="10">CGMCC 4.7306</strain>
    </source>
</reference>
<evidence type="ECO:0000259" key="9">
    <source>
        <dbReference type="Pfam" id="PF03772"/>
    </source>
</evidence>
<reference evidence="10" key="2">
    <citation type="submission" date="2020-09" db="EMBL/GenBank/DDBJ databases">
        <authorList>
            <person name="Sun Q."/>
            <person name="Zhou Y."/>
        </authorList>
    </citation>
    <scope>NUCLEOTIDE SEQUENCE</scope>
    <source>
        <strain evidence="10">CGMCC 4.7306</strain>
    </source>
</reference>
<dbReference type="EMBL" id="BMMZ01000004">
    <property type="protein sequence ID" value="GGL62457.1"/>
    <property type="molecule type" value="Genomic_DNA"/>
</dbReference>
<evidence type="ECO:0000313" key="11">
    <source>
        <dbReference type="Proteomes" id="UP000613840"/>
    </source>
</evidence>
<feature type="transmembrane region" description="Helical" evidence="7">
    <location>
        <begin position="290"/>
        <end position="306"/>
    </location>
</feature>
<dbReference type="GO" id="GO:0005886">
    <property type="term" value="C:plasma membrane"/>
    <property type="evidence" value="ECO:0007669"/>
    <property type="project" value="UniProtKB-SubCell"/>
</dbReference>
<feature type="transmembrane region" description="Helical" evidence="7">
    <location>
        <begin position="260"/>
        <end position="284"/>
    </location>
</feature>
<evidence type="ECO:0000259" key="8">
    <source>
        <dbReference type="Pfam" id="PF00753"/>
    </source>
</evidence>
<evidence type="ECO:0000256" key="4">
    <source>
        <dbReference type="ARBA" id="ARBA00022989"/>
    </source>
</evidence>
<feature type="transmembrane region" description="Helical" evidence="7">
    <location>
        <begin position="50"/>
        <end position="66"/>
    </location>
</feature>
<feature type="transmembrane region" description="Helical" evidence="7">
    <location>
        <begin position="313"/>
        <end position="332"/>
    </location>
</feature>
<organism evidence="10 11">
    <name type="scientific">Microlunatus endophyticus</name>
    <dbReference type="NCBI Taxonomy" id="1716077"/>
    <lineage>
        <taxon>Bacteria</taxon>
        <taxon>Bacillati</taxon>
        <taxon>Actinomycetota</taxon>
        <taxon>Actinomycetes</taxon>
        <taxon>Propionibacteriales</taxon>
        <taxon>Propionibacteriaceae</taxon>
        <taxon>Microlunatus</taxon>
    </lineage>
</organism>
<dbReference type="InterPro" id="IPR035681">
    <property type="entry name" value="ComA-like_MBL"/>
</dbReference>
<dbReference type="NCBIfam" id="TIGR00360">
    <property type="entry name" value="ComEC_N-term"/>
    <property type="match status" value="1"/>
</dbReference>
<comment type="caution">
    <text evidence="10">The sequence shown here is derived from an EMBL/GenBank/DDBJ whole genome shotgun (WGS) entry which is preliminary data.</text>
</comment>
<evidence type="ECO:0000256" key="7">
    <source>
        <dbReference type="SAM" id="Phobius"/>
    </source>
</evidence>
<keyword evidence="11" id="KW-1185">Reference proteome</keyword>
<keyword evidence="3 7" id="KW-0812">Transmembrane</keyword>
<feature type="region of interest" description="Disordered" evidence="6">
    <location>
        <begin position="1"/>
        <end position="24"/>
    </location>
</feature>
<evidence type="ECO:0000256" key="1">
    <source>
        <dbReference type="ARBA" id="ARBA00004651"/>
    </source>
</evidence>